<keyword evidence="6 8" id="KW-0342">GTP-binding</keyword>
<keyword evidence="4 8" id="KW-0547">Nucleotide-binding</keyword>
<evidence type="ECO:0000256" key="4">
    <source>
        <dbReference type="ARBA" id="ARBA00022741"/>
    </source>
</evidence>
<reference evidence="12 13" key="1">
    <citation type="submission" date="2017-09" db="EMBL/GenBank/DDBJ databases">
        <title>Depth-based differentiation of microbial function through sediment-hosted aquifers and enrichment of novel symbionts in the deep terrestrial subsurface.</title>
        <authorList>
            <person name="Probst A.J."/>
            <person name="Ladd B."/>
            <person name="Jarett J.K."/>
            <person name="Geller-Mcgrath D.E."/>
            <person name="Sieber C.M."/>
            <person name="Emerson J.B."/>
            <person name="Anantharaman K."/>
            <person name="Thomas B.C."/>
            <person name="Malmstrom R."/>
            <person name="Stieglmeier M."/>
            <person name="Klingl A."/>
            <person name="Woyke T."/>
            <person name="Ryan C.M."/>
            <person name="Banfield J.F."/>
        </authorList>
    </citation>
    <scope>NUCLEOTIDE SEQUENCE [LARGE SCALE GENOMIC DNA]</scope>
    <source>
        <strain evidence="12">CG17_big_fil_post_rev_8_21_14_2_50_48_46</strain>
    </source>
</reference>
<dbReference type="InterPro" id="IPR053905">
    <property type="entry name" value="EF-G-like_DII"/>
</dbReference>
<dbReference type="InterPro" id="IPR000178">
    <property type="entry name" value="TF_IF2_bacterial-like"/>
</dbReference>
<dbReference type="Pfam" id="PF04760">
    <property type="entry name" value="IF2_N"/>
    <property type="match status" value="1"/>
</dbReference>
<dbReference type="InterPro" id="IPR006847">
    <property type="entry name" value="IF2_N"/>
</dbReference>
<feature type="region of interest" description="G-domain" evidence="8">
    <location>
        <begin position="442"/>
        <end position="590"/>
    </location>
</feature>
<dbReference type="CDD" id="cd03692">
    <property type="entry name" value="mtIF2_IVc"/>
    <property type="match status" value="1"/>
</dbReference>
<accession>A0A2M7G3P2</accession>
<evidence type="ECO:0000256" key="9">
    <source>
        <dbReference type="RuleBase" id="RU000644"/>
    </source>
</evidence>
<dbReference type="InterPro" id="IPR036925">
    <property type="entry name" value="TIF_IF2_dom3_sf"/>
</dbReference>
<dbReference type="InterPro" id="IPR015760">
    <property type="entry name" value="TIF_IF2"/>
</dbReference>
<evidence type="ECO:0000256" key="2">
    <source>
        <dbReference type="ARBA" id="ARBA00020675"/>
    </source>
</evidence>
<dbReference type="GO" id="GO:0003743">
    <property type="term" value="F:translation initiation factor activity"/>
    <property type="evidence" value="ECO:0007669"/>
    <property type="project" value="UniProtKB-UniRule"/>
</dbReference>
<dbReference type="InterPro" id="IPR005225">
    <property type="entry name" value="Small_GTP-bd"/>
</dbReference>
<evidence type="ECO:0000256" key="5">
    <source>
        <dbReference type="ARBA" id="ARBA00022917"/>
    </source>
</evidence>
<proteinExistence type="inferred from homology"/>
<feature type="binding site" evidence="8">
    <location>
        <begin position="494"/>
        <end position="498"/>
    </location>
    <ligand>
        <name>GTP</name>
        <dbReference type="ChEBI" id="CHEBI:37565"/>
    </ligand>
</feature>
<sequence length="941" mass="104038">MSKKRISEVKKEIHTLYGLDIEYPEIAKMCRKLGIEFKEDSKFGIHYNAVIEDTAADQIVAGFKSKSSSNQSASPKQTKSVPETTKTPMTEKPAQASVSSSQAPKSAQQASQAVHQSEKRHDQNLQTTHSGNQGQQAQQRQGQANAQQQYNRPQGQQRQGQAPGQQQQYNRPQGQAPGQQQQYNRPQGQAPGQQQQYNRPQGQAPGQQQQYNRPQGQAPGQQQQYNRPQGQAPGQQQQYNRPQGQAPGQQQQYNRPQGQAPGQQQQYNRPQGQQQRQGQAPGQQQQYNRPQGQSGYRPSGGQPQNRQGAGAPGNSGPNQQRKSKTQMRQEKRRERQQFQERVEQVEPQEKIVELHQNITVSQLAEKMGISASEVIKALFMKGVITTINHVLELETAEMVAHELGYEVLMPSANKATKTAHPHVQVVPPPPNEDPARLKPRPPIVTIMGHVDHGKTSLLDYIRKTRVTDAEVGGITQRIGAYLVQVDEKPIVFLDTPGHEAFTAMRARGAHVTDMAILVVAADDGIMPQTIEAINHARAAKVQIIVAINKMDKPGADPEKVKQQLTEYDLVPEEWGGDTVIVPVSAKSGDGVDDLLEMILLVAELMELKANPEKAASGIVIESKLDKGRGAVGTVLIQAGTLKAGDAFVVGTVWGKVRAMTNDRGKHIKKAGPSIPVEILGFQDVPEAGNILQVVKNEKIAKAQASENAEKQETDSRGRGRINLSNLYENVKEGKLKELNIVLKADIHGSVDAIRHSLDRLSDDRIQLHIIHAATGEISEYDIMLASASNALVVGFNVKADNNAKRVCEREQIEVRFYDIIYKLIEDIENAMEGLLEPEMVEHTIGEAEIRAVFKVGKQGTAIAGSYIRDGKCERNSRVRVWRNEEVIFTGKISSLKRFKDDAKEVGTGYECGIGVQNFNDLEVGDRLEFYQVVARHEISKA</sequence>
<evidence type="ECO:0000256" key="10">
    <source>
        <dbReference type="SAM" id="MobiDB-lite"/>
    </source>
</evidence>
<evidence type="ECO:0000313" key="12">
    <source>
        <dbReference type="EMBL" id="PIW16082.1"/>
    </source>
</evidence>
<evidence type="ECO:0000256" key="6">
    <source>
        <dbReference type="ARBA" id="ARBA00023134"/>
    </source>
</evidence>
<keyword evidence="8" id="KW-0963">Cytoplasm</keyword>
<dbReference type="PROSITE" id="PS01176">
    <property type="entry name" value="IF2"/>
    <property type="match status" value="1"/>
</dbReference>
<evidence type="ECO:0000313" key="13">
    <source>
        <dbReference type="Proteomes" id="UP000231019"/>
    </source>
</evidence>
<dbReference type="CDD" id="cd03702">
    <property type="entry name" value="IF2_mtIF2_II"/>
    <property type="match status" value="1"/>
</dbReference>
<feature type="region of interest" description="Disordered" evidence="10">
    <location>
        <begin position="63"/>
        <end position="344"/>
    </location>
</feature>
<protein>
    <recommendedName>
        <fullName evidence="2 8">Translation initiation factor IF-2</fullName>
    </recommendedName>
</protein>
<name>A0A2M7G3P2_9BACT</name>
<evidence type="ECO:0000256" key="7">
    <source>
        <dbReference type="ARBA" id="ARBA00025162"/>
    </source>
</evidence>
<dbReference type="Pfam" id="PF11987">
    <property type="entry name" value="IF-2"/>
    <property type="match status" value="1"/>
</dbReference>
<dbReference type="Gene3D" id="3.40.50.10050">
    <property type="entry name" value="Translation initiation factor IF- 2, domain 3"/>
    <property type="match status" value="1"/>
</dbReference>
<feature type="binding site" evidence="8">
    <location>
        <begin position="448"/>
        <end position="455"/>
    </location>
    <ligand>
        <name>GTP</name>
        <dbReference type="ChEBI" id="CHEBI:37565"/>
    </ligand>
</feature>
<dbReference type="SUPFAM" id="SSF52156">
    <property type="entry name" value="Initiation factor IF2/eIF5b, domain 3"/>
    <property type="match status" value="1"/>
</dbReference>
<dbReference type="PANTHER" id="PTHR43381:SF5">
    <property type="entry name" value="TR-TYPE G DOMAIN-CONTAINING PROTEIN"/>
    <property type="match status" value="1"/>
</dbReference>
<dbReference type="SUPFAM" id="SSF50447">
    <property type="entry name" value="Translation proteins"/>
    <property type="match status" value="2"/>
</dbReference>
<organism evidence="12 13">
    <name type="scientific">bacterium (Candidatus Blackallbacteria) CG17_big_fil_post_rev_8_21_14_2_50_48_46</name>
    <dbReference type="NCBI Taxonomy" id="2014261"/>
    <lineage>
        <taxon>Bacteria</taxon>
        <taxon>Candidatus Blackallbacteria</taxon>
    </lineage>
</organism>
<dbReference type="Gene3D" id="2.40.30.10">
    <property type="entry name" value="Translation factors"/>
    <property type="match status" value="2"/>
</dbReference>
<dbReference type="EMBL" id="PFFQ01000041">
    <property type="protein sequence ID" value="PIW16082.1"/>
    <property type="molecule type" value="Genomic_DNA"/>
</dbReference>
<dbReference type="FunFam" id="2.40.30.10:FF:000054">
    <property type="entry name" value="Translation initiation factor IF-2"/>
    <property type="match status" value="1"/>
</dbReference>
<comment type="similarity">
    <text evidence="1 8 9">Belongs to the TRAFAC class translation factor GTPase superfamily. Classic translation factor GTPase family. IF-2 subfamily.</text>
</comment>
<dbReference type="Proteomes" id="UP000231019">
    <property type="component" value="Unassembled WGS sequence"/>
</dbReference>
<dbReference type="GO" id="GO:0005525">
    <property type="term" value="F:GTP binding"/>
    <property type="evidence" value="ECO:0007669"/>
    <property type="project" value="UniProtKB-KW"/>
</dbReference>
<dbReference type="Gene3D" id="3.40.50.300">
    <property type="entry name" value="P-loop containing nucleotide triphosphate hydrolases"/>
    <property type="match status" value="1"/>
</dbReference>
<keyword evidence="5 8" id="KW-0648">Protein biosynthesis</keyword>
<feature type="compositionally biased region" description="Basic and acidic residues" evidence="10">
    <location>
        <begin position="327"/>
        <end position="344"/>
    </location>
</feature>
<comment type="function">
    <text evidence="7 8 9">One of the essential components for the initiation of protein synthesis. Protects formylmethionyl-tRNA from spontaneous hydrolysis and promotes its binding to the 30S ribosomal subunits. Also involved in the hydrolysis of GTP during the formation of the 70S ribosomal complex.</text>
</comment>
<evidence type="ECO:0000256" key="8">
    <source>
        <dbReference type="HAMAP-Rule" id="MF_00100"/>
    </source>
</evidence>
<dbReference type="CDD" id="cd01887">
    <property type="entry name" value="IF2_eIF5B"/>
    <property type="match status" value="1"/>
</dbReference>
<dbReference type="InterPro" id="IPR044145">
    <property type="entry name" value="IF2_II"/>
</dbReference>
<dbReference type="FunFam" id="2.40.30.10:FF:000008">
    <property type="entry name" value="Translation initiation factor IF-2"/>
    <property type="match status" value="1"/>
</dbReference>
<feature type="binding site" evidence="8">
    <location>
        <begin position="548"/>
        <end position="551"/>
    </location>
    <ligand>
        <name>GTP</name>
        <dbReference type="ChEBI" id="CHEBI:37565"/>
    </ligand>
</feature>
<dbReference type="NCBIfam" id="TIGR00231">
    <property type="entry name" value="small_GTP"/>
    <property type="match status" value="1"/>
</dbReference>
<dbReference type="InterPro" id="IPR000795">
    <property type="entry name" value="T_Tr_GTP-bd_dom"/>
</dbReference>
<feature type="compositionally biased region" description="Low complexity" evidence="10">
    <location>
        <begin position="64"/>
        <end position="115"/>
    </location>
</feature>
<dbReference type="FunFam" id="3.40.50.300:FF:000019">
    <property type="entry name" value="Translation initiation factor IF-2"/>
    <property type="match status" value="1"/>
</dbReference>
<feature type="domain" description="Tr-type G" evidence="11">
    <location>
        <begin position="439"/>
        <end position="608"/>
    </location>
</feature>
<dbReference type="SUPFAM" id="SSF52540">
    <property type="entry name" value="P-loop containing nucleoside triphosphate hydrolases"/>
    <property type="match status" value="1"/>
</dbReference>
<dbReference type="GO" id="GO:0005829">
    <property type="term" value="C:cytosol"/>
    <property type="evidence" value="ECO:0007669"/>
    <property type="project" value="TreeGrafter"/>
</dbReference>
<evidence type="ECO:0000259" key="11">
    <source>
        <dbReference type="PROSITE" id="PS51722"/>
    </source>
</evidence>
<dbReference type="HAMAP" id="MF_00100_B">
    <property type="entry name" value="IF_2_B"/>
    <property type="match status" value="1"/>
</dbReference>
<evidence type="ECO:0000256" key="3">
    <source>
        <dbReference type="ARBA" id="ARBA00022540"/>
    </source>
</evidence>
<dbReference type="Pfam" id="PF00009">
    <property type="entry name" value="GTP_EFTU"/>
    <property type="match status" value="1"/>
</dbReference>
<dbReference type="GO" id="GO:0003924">
    <property type="term" value="F:GTPase activity"/>
    <property type="evidence" value="ECO:0007669"/>
    <property type="project" value="UniProtKB-UniRule"/>
</dbReference>
<comment type="subcellular location">
    <subcellularLocation>
        <location evidence="8">Cytoplasm</location>
    </subcellularLocation>
</comment>
<feature type="compositionally biased region" description="Low complexity" evidence="10">
    <location>
        <begin position="131"/>
        <end position="293"/>
    </location>
</feature>
<dbReference type="NCBIfam" id="TIGR00487">
    <property type="entry name" value="IF-2"/>
    <property type="match status" value="1"/>
</dbReference>
<keyword evidence="3 8" id="KW-0396">Initiation factor</keyword>
<dbReference type="PANTHER" id="PTHR43381">
    <property type="entry name" value="TRANSLATION INITIATION FACTOR IF-2-RELATED"/>
    <property type="match status" value="1"/>
</dbReference>
<dbReference type="Pfam" id="PF22042">
    <property type="entry name" value="EF-G_D2"/>
    <property type="match status" value="1"/>
</dbReference>
<evidence type="ECO:0000256" key="1">
    <source>
        <dbReference type="ARBA" id="ARBA00007733"/>
    </source>
</evidence>
<dbReference type="InterPro" id="IPR027417">
    <property type="entry name" value="P-loop_NTPase"/>
</dbReference>
<dbReference type="FunFam" id="3.40.50.10050:FF:000001">
    <property type="entry name" value="Translation initiation factor IF-2"/>
    <property type="match status" value="1"/>
</dbReference>
<dbReference type="PROSITE" id="PS51722">
    <property type="entry name" value="G_TR_2"/>
    <property type="match status" value="1"/>
</dbReference>
<gene>
    <name evidence="8" type="primary">infB</name>
    <name evidence="12" type="ORF">COW36_15335</name>
</gene>
<dbReference type="InterPro" id="IPR023115">
    <property type="entry name" value="TIF_IF2_dom3"/>
</dbReference>
<dbReference type="InterPro" id="IPR009000">
    <property type="entry name" value="Transl_B-barrel_sf"/>
</dbReference>
<dbReference type="AlphaFoldDB" id="A0A2M7G3P2"/>
<comment type="caution">
    <text evidence="12">The sequence shown here is derived from an EMBL/GenBank/DDBJ whole genome shotgun (WGS) entry which is preliminary data.</text>
</comment>